<reference evidence="4" key="2">
    <citation type="submission" date="2020-09" db="EMBL/GenBank/DDBJ databases">
        <authorList>
            <person name="Sun Q."/>
            <person name="Ohkuma M."/>
        </authorList>
    </citation>
    <scope>NUCLEOTIDE SEQUENCE</scope>
    <source>
        <strain evidence="4">JCM 15325</strain>
    </source>
</reference>
<dbReference type="InterPro" id="IPR029039">
    <property type="entry name" value="Flavoprotein-like_sf"/>
</dbReference>
<reference evidence="4" key="1">
    <citation type="journal article" date="2014" name="Int. J. Syst. Evol. Microbiol.">
        <title>Complete genome sequence of Corynebacterium casei LMG S-19264T (=DSM 44701T), isolated from a smear-ripened cheese.</title>
        <authorList>
            <consortium name="US DOE Joint Genome Institute (JGI-PGF)"/>
            <person name="Walter F."/>
            <person name="Albersmeier A."/>
            <person name="Kalinowski J."/>
            <person name="Ruckert C."/>
        </authorList>
    </citation>
    <scope>NUCLEOTIDE SEQUENCE</scope>
    <source>
        <strain evidence="4">JCM 15325</strain>
    </source>
</reference>
<comment type="caution">
    <text evidence="4">The sequence shown here is derived from an EMBL/GenBank/DDBJ whole genome shotgun (WGS) entry which is preliminary data.</text>
</comment>
<dbReference type="HAMAP" id="MF_00128">
    <property type="entry name" value="NrdI"/>
    <property type="match status" value="1"/>
</dbReference>
<evidence type="ECO:0000256" key="2">
    <source>
        <dbReference type="ARBA" id="ARBA00009942"/>
    </source>
</evidence>
<dbReference type="InterPro" id="IPR020852">
    <property type="entry name" value="RNR_Ib_NrdI_bac"/>
</dbReference>
<dbReference type="NCBIfam" id="TIGR00333">
    <property type="entry name" value="nrdI"/>
    <property type="match status" value="1"/>
</dbReference>
<evidence type="ECO:0000256" key="1">
    <source>
        <dbReference type="ARBA" id="ARBA00003999"/>
    </source>
</evidence>
<dbReference type="PIRSF" id="PIRSF005087">
    <property type="entry name" value="NrdI"/>
    <property type="match status" value="1"/>
</dbReference>
<dbReference type="Proteomes" id="UP000654670">
    <property type="component" value="Unassembled WGS sequence"/>
</dbReference>
<evidence type="ECO:0000256" key="3">
    <source>
        <dbReference type="HAMAP-Rule" id="MF_00128"/>
    </source>
</evidence>
<comment type="function">
    <text evidence="1 3">Probably involved in ribonucleotide reductase function.</text>
</comment>
<gene>
    <name evidence="4" type="primary">nrdIB</name>
    <name evidence="3" type="synonym">nrdI</name>
    <name evidence="4" type="ORF">GCM10007968_16800</name>
</gene>
<dbReference type="Pfam" id="PF07972">
    <property type="entry name" value="Flavodoxin_NdrI"/>
    <property type="match status" value="1"/>
</dbReference>
<keyword evidence="5" id="KW-1185">Reference proteome</keyword>
<dbReference type="GO" id="GO:0010181">
    <property type="term" value="F:FMN binding"/>
    <property type="evidence" value="ECO:0007669"/>
    <property type="project" value="InterPro"/>
</dbReference>
<dbReference type="InterPro" id="IPR004465">
    <property type="entry name" value="RNR_NrdI"/>
</dbReference>
<dbReference type="EMBL" id="BMOK01000006">
    <property type="protein sequence ID" value="GGL53376.1"/>
    <property type="molecule type" value="Genomic_DNA"/>
</dbReference>
<sequence>MLILYETMTGNVRRFLAKTGLPHEPISNRPTVDQPFILVTNTIGFGDAPESVKAFLARNGRFLKAVAASGNRNWGRNFARAADVISAVYNVPVLYKFELGGTAEDVIQFRERVSAFAERSDQIKILH</sequence>
<proteinExistence type="inferred from homology"/>
<dbReference type="Gene3D" id="3.40.50.360">
    <property type="match status" value="1"/>
</dbReference>
<dbReference type="RefSeq" id="WP_188802658.1">
    <property type="nucleotide sequence ID" value="NZ_BMOK01000006.1"/>
</dbReference>
<evidence type="ECO:0000313" key="4">
    <source>
        <dbReference type="EMBL" id="GGL53376.1"/>
    </source>
</evidence>
<evidence type="ECO:0000313" key="5">
    <source>
        <dbReference type="Proteomes" id="UP000654670"/>
    </source>
</evidence>
<comment type="similarity">
    <text evidence="2 3">Belongs to the NrdI family.</text>
</comment>
<name>A0A917W221_9BACL</name>
<dbReference type="PANTHER" id="PTHR37297">
    <property type="entry name" value="PROTEIN NRDI"/>
    <property type="match status" value="1"/>
</dbReference>
<dbReference type="PANTHER" id="PTHR37297:SF1">
    <property type="entry name" value="PROTEIN NRDI"/>
    <property type="match status" value="1"/>
</dbReference>
<protein>
    <recommendedName>
        <fullName evidence="3">Protein NrdI</fullName>
    </recommendedName>
</protein>
<organism evidence="4 5">
    <name type="scientific">Sporolactobacillus putidus</name>
    <dbReference type="NCBI Taxonomy" id="492735"/>
    <lineage>
        <taxon>Bacteria</taxon>
        <taxon>Bacillati</taxon>
        <taxon>Bacillota</taxon>
        <taxon>Bacilli</taxon>
        <taxon>Bacillales</taxon>
        <taxon>Sporolactobacillaceae</taxon>
        <taxon>Sporolactobacillus</taxon>
    </lineage>
</organism>
<accession>A0A917W221</accession>
<dbReference type="SUPFAM" id="SSF52218">
    <property type="entry name" value="Flavoproteins"/>
    <property type="match status" value="1"/>
</dbReference>
<dbReference type="AlphaFoldDB" id="A0A917W221"/>